<evidence type="ECO:0000259" key="6">
    <source>
        <dbReference type="PROSITE" id="PS51898"/>
    </source>
</evidence>
<evidence type="ECO:0000256" key="2">
    <source>
        <dbReference type="ARBA" id="ARBA00022908"/>
    </source>
</evidence>
<dbReference type="EMBL" id="BAAAFZ010000011">
    <property type="protein sequence ID" value="GAA0575771.1"/>
    <property type="molecule type" value="Genomic_DNA"/>
</dbReference>
<feature type="domain" description="Tyr recombinase" evidence="6">
    <location>
        <begin position="159"/>
        <end position="338"/>
    </location>
</feature>
<dbReference type="InterPro" id="IPR044068">
    <property type="entry name" value="CB"/>
</dbReference>
<dbReference type="Pfam" id="PF00589">
    <property type="entry name" value="Phage_integrase"/>
    <property type="match status" value="1"/>
</dbReference>
<dbReference type="PANTHER" id="PTHR30349">
    <property type="entry name" value="PHAGE INTEGRASE-RELATED"/>
    <property type="match status" value="1"/>
</dbReference>
<evidence type="ECO:0000256" key="5">
    <source>
        <dbReference type="PROSITE-ProRule" id="PRU01248"/>
    </source>
</evidence>
<dbReference type="InterPro" id="IPR011010">
    <property type="entry name" value="DNA_brk_join_enz"/>
</dbReference>
<gene>
    <name evidence="8" type="ORF">GCM10009416_13080</name>
</gene>
<keyword evidence="2" id="KW-0229">DNA integration</keyword>
<dbReference type="PANTHER" id="PTHR30349:SF41">
    <property type="entry name" value="INTEGRASE_RECOMBINASE PROTEIN MJ0367-RELATED"/>
    <property type="match status" value="1"/>
</dbReference>
<dbReference type="InterPro" id="IPR002104">
    <property type="entry name" value="Integrase_catalytic"/>
</dbReference>
<dbReference type="InterPro" id="IPR010998">
    <property type="entry name" value="Integrase_recombinase_N"/>
</dbReference>
<feature type="domain" description="Core-binding (CB)" evidence="7">
    <location>
        <begin position="64"/>
        <end position="143"/>
    </location>
</feature>
<evidence type="ECO:0000313" key="9">
    <source>
        <dbReference type="Proteomes" id="UP001501588"/>
    </source>
</evidence>
<dbReference type="Gene3D" id="1.10.150.130">
    <property type="match status" value="1"/>
</dbReference>
<dbReference type="Gene3D" id="1.10.443.10">
    <property type="entry name" value="Intergrase catalytic core"/>
    <property type="match status" value="1"/>
</dbReference>
<dbReference type="InterPro" id="IPR050090">
    <property type="entry name" value="Tyrosine_recombinase_XerCD"/>
</dbReference>
<dbReference type="RefSeq" id="WP_343894384.1">
    <property type="nucleotide sequence ID" value="NZ_BAAAFZ010000011.1"/>
</dbReference>
<comment type="caution">
    <text evidence="8">The sequence shown here is derived from an EMBL/GenBank/DDBJ whole genome shotgun (WGS) entry which is preliminary data.</text>
</comment>
<dbReference type="SUPFAM" id="SSF56349">
    <property type="entry name" value="DNA breaking-rejoining enzymes"/>
    <property type="match status" value="1"/>
</dbReference>
<reference evidence="9" key="1">
    <citation type="journal article" date="2019" name="Int. J. Syst. Evol. Microbiol.">
        <title>The Global Catalogue of Microorganisms (GCM) 10K type strain sequencing project: providing services to taxonomists for standard genome sequencing and annotation.</title>
        <authorList>
            <consortium name="The Broad Institute Genomics Platform"/>
            <consortium name="The Broad Institute Genome Sequencing Center for Infectious Disease"/>
            <person name="Wu L."/>
            <person name="Ma J."/>
        </authorList>
    </citation>
    <scope>NUCLEOTIDE SEQUENCE [LARGE SCALE GENOMIC DNA]</scope>
    <source>
        <strain evidence="9">JCM 9933</strain>
    </source>
</reference>
<comment type="similarity">
    <text evidence="1">Belongs to the 'phage' integrase family.</text>
</comment>
<dbReference type="Proteomes" id="UP001501588">
    <property type="component" value="Unassembled WGS sequence"/>
</dbReference>
<name>A0ABP3PZC8_9PROT</name>
<evidence type="ECO:0000256" key="4">
    <source>
        <dbReference type="ARBA" id="ARBA00023172"/>
    </source>
</evidence>
<keyword evidence="9" id="KW-1185">Reference proteome</keyword>
<protein>
    <submittedName>
        <fullName evidence="8">Site-specific integrase</fullName>
    </submittedName>
</protein>
<evidence type="ECO:0000313" key="8">
    <source>
        <dbReference type="EMBL" id="GAA0575771.1"/>
    </source>
</evidence>
<keyword evidence="3 5" id="KW-0238">DNA-binding</keyword>
<organism evidence="8 9">
    <name type="scientific">Craurococcus roseus</name>
    <dbReference type="NCBI Taxonomy" id="77585"/>
    <lineage>
        <taxon>Bacteria</taxon>
        <taxon>Pseudomonadati</taxon>
        <taxon>Pseudomonadota</taxon>
        <taxon>Alphaproteobacteria</taxon>
        <taxon>Acetobacterales</taxon>
        <taxon>Acetobacteraceae</taxon>
        <taxon>Craurococcus</taxon>
    </lineage>
</organism>
<evidence type="ECO:0000256" key="3">
    <source>
        <dbReference type="ARBA" id="ARBA00023125"/>
    </source>
</evidence>
<dbReference type="PROSITE" id="PS51898">
    <property type="entry name" value="TYR_RECOMBINASE"/>
    <property type="match status" value="1"/>
</dbReference>
<sequence>MTRVKLLYVNRMRDRHGKVRFYFRRHGKRTPLPGLPGSAGFMAAYQAALAAKPSPVATGQDAKGTFSALIAGWYGSASFKGNAPGTRRTYRYDAERFREKHGHRLVADLKAEHVEKMMDAKAETPAAANKLRQFLRQLMKQAVRTKLITADQNPMRGIERLKSNNPDGFPQWEAEHLALFRAHWPIGSKPRVALELLLCTAARRSDAIRLGPQDIRDGAIYFRAQKTGDAVGVPISAELREALDAMPVRPLRVFIATEYGKPFTGNGFYNWFTARAREAGVPKGLGVHGLRKSAACHLAEQGFTVPEIAALGGWKTLALVQHYIRGVDRARMLKNAMARQARLQAKP</sequence>
<evidence type="ECO:0000256" key="1">
    <source>
        <dbReference type="ARBA" id="ARBA00008857"/>
    </source>
</evidence>
<keyword evidence="4" id="KW-0233">DNA recombination</keyword>
<evidence type="ECO:0000259" key="7">
    <source>
        <dbReference type="PROSITE" id="PS51900"/>
    </source>
</evidence>
<proteinExistence type="inferred from homology"/>
<accession>A0ABP3PZC8</accession>
<dbReference type="PROSITE" id="PS51900">
    <property type="entry name" value="CB"/>
    <property type="match status" value="1"/>
</dbReference>
<dbReference type="InterPro" id="IPR013762">
    <property type="entry name" value="Integrase-like_cat_sf"/>
</dbReference>